<comment type="caution">
    <text evidence="1">The sequence shown here is derived from an EMBL/GenBank/DDBJ whole genome shotgun (WGS) entry which is preliminary data.</text>
</comment>
<proteinExistence type="predicted"/>
<accession>A0ACC1Y1K9</accession>
<gene>
    <name evidence="1" type="ORF">OWV82_012422</name>
</gene>
<keyword evidence="2" id="KW-1185">Reference proteome</keyword>
<evidence type="ECO:0000313" key="2">
    <source>
        <dbReference type="Proteomes" id="UP001164539"/>
    </source>
</evidence>
<reference evidence="1 2" key="1">
    <citation type="journal article" date="2023" name="Science">
        <title>Complex scaffold remodeling in plant triterpene biosynthesis.</title>
        <authorList>
            <person name="De La Pena R."/>
            <person name="Hodgson H."/>
            <person name="Liu J.C."/>
            <person name="Stephenson M.J."/>
            <person name="Martin A.C."/>
            <person name="Owen C."/>
            <person name="Harkess A."/>
            <person name="Leebens-Mack J."/>
            <person name="Jimenez L.E."/>
            <person name="Osbourn A."/>
            <person name="Sattely E.S."/>
        </authorList>
    </citation>
    <scope>NUCLEOTIDE SEQUENCE [LARGE SCALE GENOMIC DNA]</scope>
    <source>
        <strain evidence="2">cv. JPN11</strain>
        <tissue evidence="1">Leaf</tissue>
    </source>
</reference>
<sequence length="101" mass="10478">MANKFIVLLLLVIMVSAMAETSKALTLCKMDDNGVSACKPSVTKPDPVPPSADCCKALSEADLVCLCGYKGSPMLSALGIDPDLALALPPKCNIPLPEGCQ</sequence>
<dbReference type="Proteomes" id="UP001164539">
    <property type="component" value="Chromosome 6"/>
</dbReference>
<protein>
    <submittedName>
        <fullName evidence="1">Protease inhibitor/seed storage/lipid transfer protein family protein</fullName>
    </submittedName>
</protein>
<name>A0ACC1Y1K9_MELAZ</name>
<evidence type="ECO:0000313" key="1">
    <source>
        <dbReference type="EMBL" id="KAJ4717564.1"/>
    </source>
</evidence>
<dbReference type="EMBL" id="CM051399">
    <property type="protein sequence ID" value="KAJ4717564.1"/>
    <property type="molecule type" value="Genomic_DNA"/>
</dbReference>
<keyword evidence="1" id="KW-0646">Protease inhibitor</keyword>
<organism evidence="1 2">
    <name type="scientific">Melia azedarach</name>
    <name type="common">Chinaberry tree</name>
    <dbReference type="NCBI Taxonomy" id="155640"/>
    <lineage>
        <taxon>Eukaryota</taxon>
        <taxon>Viridiplantae</taxon>
        <taxon>Streptophyta</taxon>
        <taxon>Embryophyta</taxon>
        <taxon>Tracheophyta</taxon>
        <taxon>Spermatophyta</taxon>
        <taxon>Magnoliopsida</taxon>
        <taxon>eudicotyledons</taxon>
        <taxon>Gunneridae</taxon>
        <taxon>Pentapetalae</taxon>
        <taxon>rosids</taxon>
        <taxon>malvids</taxon>
        <taxon>Sapindales</taxon>
        <taxon>Meliaceae</taxon>
        <taxon>Melia</taxon>
    </lineage>
</organism>